<evidence type="ECO:0000256" key="2">
    <source>
        <dbReference type="ARBA" id="ARBA00022614"/>
    </source>
</evidence>
<dbReference type="Pfam" id="PF13516">
    <property type="entry name" value="LRR_6"/>
    <property type="match status" value="3"/>
</dbReference>
<keyword evidence="2" id="KW-0433">Leucine-rich repeat</keyword>
<evidence type="ECO:0000313" key="6">
    <source>
        <dbReference type="EMBL" id="MBW52768.1"/>
    </source>
</evidence>
<dbReference type="InterPro" id="IPR027038">
    <property type="entry name" value="RanGap"/>
</dbReference>
<organism evidence="6">
    <name type="scientific">Anopheles marajoara</name>
    <dbReference type="NCBI Taxonomy" id="58244"/>
    <lineage>
        <taxon>Eukaryota</taxon>
        <taxon>Metazoa</taxon>
        <taxon>Ecdysozoa</taxon>
        <taxon>Arthropoda</taxon>
        <taxon>Hexapoda</taxon>
        <taxon>Insecta</taxon>
        <taxon>Pterygota</taxon>
        <taxon>Neoptera</taxon>
        <taxon>Endopterygota</taxon>
        <taxon>Diptera</taxon>
        <taxon>Nematocera</taxon>
        <taxon>Culicoidea</taxon>
        <taxon>Culicidae</taxon>
        <taxon>Anophelinae</taxon>
        <taxon>Anopheles</taxon>
    </lineage>
</organism>
<keyword evidence="1" id="KW-0343">GTPase activation</keyword>
<dbReference type="Gene3D" id="1.25.40.200">
    <property type="entry name" value="Ran-GTPase activating protein 1, C-terminal domain"/>
    <property type="match status" value="1"/>
</dbReference>
<feature type="region of interest" description="Disordered" evidence="4">
    <location>
        <begin position="354"/>
        <end position="424"/>
    </location>
</feature>
<proteinExistence type="predicted"/>
<dbReference type="AlphaFoldDB" id="A0A2M4BIX7"/>
<name>A0A2M4BIX7_9DIPT</name>
<dbReference type="InterPro" id="IPR009109">
    <property type="entry name" value="Ran_GTPase_activating_1_C"/>
</dbReference>
<accession>A0A2M4BIX7</accession>
<dbReference type="GO" id="GO:0006913">
    <property type="term" value="P:nucleocytoplasmic transport"/>
    <property type="evidence" value="ECO:0007669"/>
    <property type="project" value="TreeGrafter"/>
</dbReference>
<dbReference type="SUPFAM" id="SSF69099">
    <property type="entry name" value="Ran-GTPase activating protein 1 (RanGAP1), C-terminal domain"/>
    <property type="match status" value="1"/>
</dbReference>
<evidence type="ECO:0000256" key="3">
    <source>
        <dbReference type="ARBA" id="ARBA00022737"/>
    </source>
</evidence>
<dbReference type="CDD" id="cd00116">
    <property type="entry name" value="LRR_RI"/>
    <property type="match status" value="1"/>
</dbReference>
<dbReference type="GO" id="GO:0005634">
    <property type="term" value="C:nucleus"/>
    <property type="evidence" value="ECO:0007669"/>
    <property type="project" value="TreeGrafter"/>
</dbReference>
<dbReference type="GO" id="GO:0005829">
    <property type="term" value="C:cytosol"/>
    <property type="evidence" value="ECO:0007669"/>
    <property type="project" value="TreeGrafter"/>
</dbReference>
<evidence type="ECO:0000259" key="5">
    <source>
        <dbReference type="Pfam" id="PF07834"/>
    </source>
</evidence>
<dbReference type="GO" id="GO:0005096">
    <property type="term" value="F:GTPase activator activity"/>
    <property type="evidence" value="ECO:0007669"/>
    <property type="project" value="UniProtKB-KW"/>
</dbReference>
<dbReference type="GO" id="GO:0007165">
    <property type="term" value="P:signal transduction"/>
    <property type="evidence" value="ECO:0007669"/>
    <property type="project" value="InterPro"/>
</dbReference>
<dbReference type="PANTHER" id="PTHR24113">
    <property type="entry name" value="RAN GTPASE-ACTIVATING PROTEIN 1"/>
    <property type="match status" value="1"/>
</dbReference>
<dbReference type="SUPFAM" id="SSF52047">
    <property type="entry name" value="RNI-like"/>
    <property type="match status" value="1"/>
</dbReference>
<dbReference type="Gene3D" id="3.80.10.10">
    <property type="entry name" value="Ribonuclease Inhibitor"/>
    <property type="match status" value="1"/>
</dbReference>
<keyword evidence="3" id="KW-0677">Repeat</keyword>
<dbReference type="Pfam" id="PF07834">
    <property type="entry name" value="RanGAP1_C"/>
    <property type="match status" value="1"/>
</dbReference>
<dbReference type="PANTHER" id="PTHR24113:SF12">
    <property type="entry name" value="RAN GTPASE-ACTIVATING PROTEIN 1"/>
    <property type="match status" value="1"/>
</dbReference>
<evidence type="ECO:0000256" key="1">
    <source>
        <dbReference type="ARBA" id="ARBA00022468"/>
    </source>
</evidence>
<dbReference type="InterPro" id="IPR036720">
    <property type="entry name" value="RanGAP1_C_sf"/>
</dbReference>
<dbReference type="GO" id="GO:0048471">
    <property type="term" value="C:perinuclear region of cytoplasm"/>
    <property type="evidence" value="ECO:0007669"/>
    <property type="project" value="TreeGrafter"/>
</dbReference>
<protein>
    <submittedName>
        <fullName evidence="6">Putative ran gtpase-activating protein</fullName>
    </submittedName>
</protein>
<dbReference type="EMBL" id="GGFJ01003627">
    <property type="protein sequence ID" value="MBW52768.1"/>
    <property type="molecule type" value="Transcribed_RNA"/>
</dbReference>
<evidence type="ECO:0000256" key="4">
    <source>
        <dbReference type="SAM" id="MobiDB-lite"/>
    </source>
</evidence>
<dbReference type="GO" id="GO:0031267">
    <property type="term" value="F:small GTPase binding"/>
    <property type="evidence" value="ECO:0007669"/>
    <property type="project" value="TreeGrafter"/>
</dbReference>
<feature type="domain" description="Ran-GTPase activating protein 1 C-terminal" evidence="5">
    <location>
        <begin position="511"/>
        <end position="584"/>
    </location>
</feature>
<dbReference type="InterPro" id="IPR001611">
    <property type="entry name" value="Leu-rich_rpt"/>
</dbReference>
<dbReference type="InterPro" id="IPR032675">
    <property type="entry name" value="LRR_dom_sf"/>
</dbReference>
<reference evidence="6" key="1">
    <citation type="submission" date="2018-01" db="EMBL/GenBank/DDBJ databases">
        <title>An insight into the sialome of Amazonian anophelines.</title>
        <authorList>
            <person name="Ribeiro J.M."/>
            <person name="Scarpassa V."/>
            <person name="Calvo E."/>
        </authorList>
    </citation>
    <scope>NUCLEOTIDE SEQUENCE</scope>
    <source>
        <tissue evidence="6">Salivary glands</tissue>
    </source>
</reference>
<sequence>MALAFDFGSITNVLSDLDQSGVRWVGKASKWGTAAEAQALIDAIDRCKVLRFLNLEGNTLGVEAAGAIAKALEKHPELQQALWKDLFTGRMKEEIPIALKALGQGMITAGAQLTVLDCSDNALGPNGMVGLVDLLKSATCYSLKELKLNNCGLGIEGGTMLAKALLEGHAGSKINGKPLALKVFIAGRNRLENAGAKALSEMFATVGTLEQIEMPQNGIYHPGITALSEAFKGNPNLRILNLNDNTIGPRGAAALADALPYLQQLREINFGDCLLKTRGALLIGEALHEEHLQIELLDFGFNEIGPEGGLALVNASANKERLRSVVLNGNAFGEECCEQMVELMHDYGRAEAFGSLDEDAGDNEEDEEDDDGEDEEGSEEEEEEEEPNEDEDNDETEEDTAEGYDDEQAHEDENEEESLLIRRRDNAVNDASTVSIDLDATLPNTIESFCRVNFPTETMFLSLPDTDLAVGFREYLLEATAQNNDYLTHVAFTILKCSELAEQHPKALAVAVALYRDAFEYAKANKKMTKLRNFFLIQLGLLKSEERYKPTYNVQSCRYALRMALNQQAVPEEEQTIFRTFLDRMG</sequence>
<dbReference type="SMART" id="SM00368">
    <property type="entry name" value="LRR_RI"/>
    <property type="match status" value="7"/>
</dbReference>
<feature type="compositionally biased region" description="Acidic residues" evidence="4">
    <location>
        <begin position="356"/>
        <end position="418"/>
    </location>
</feature>